<comment type="caution">
    <text evidence="2">The sequence shown here is derived from an EMBL/GenBank/DDBJ whole genome shotgun (WGS) entry which is preliminary data.</text>
</comment>
<dbReference type="PANTHER" id="PTHR33112:SF16">
    <property type="entry name" value="HETEROKARYON INCOMPATIBILITY DOMAIN-CONTAINING PROTEIN"/>
    <property type="match status" value="1"/>
</dbReference>
<dbReference type="EMBL" id="JAHCVI010000001">
    <property type="protein sequence ID" value="KAG7291346.1"/>
    <property type="molecule type" value="Genomic_DNA"/>
</dbReference>
<accession>A0AAD4I1M7</accession>
<evidence type="ECO:0000259" key="1">
    <source>
        <dbReference type="Pfam" id="PF06985"/>
    </source>
</evidence>
<evidence type="ECO:0000313" key="3">
    <source>
        <dbReference type="Proteomes" id="UP001197093"/>
    </source>
</evidence>
<dbReference type="Pfam" id="PF06985">
    <property type="entry name" value="HET"/>
    <property type="match status" value="1"/>
</dbReference>
<protein>
    <recommendedName>
        <fullName evidence="1">Heterokaryon incompatibility domain-containing protein</fullName>
    </recommendedName>
</protein>
<keyword evidence="3" id="KW-1185">Reference proteome</keyword>
<dbReference type="AlphaFoldDB" id="A0AAD4I1M7"/>
<organism evidence="2 3">
    <name type="scientific">Staphylotrichum longicolle</name>
    <dbReference type="NCBI Taxonomy" id="669026"/>
    <lineage>
        <taxon>Eukaryota</taxon>
        <taxon>Fungi</taxon>
        <taxon>Dikarya</taxon>
        <taxon>Ascomycota</taxon>
        <taxon>Pezizomycotina</taxon>
        <taxon>Sordariomycetes</taxon>
        <taxon>Sordariomycetidae</taxon>
        <taxon>Sordariales</taxon>
        <taxon>Chaetomiaceae</taxon>
        <taxon>Staphylotrichum</taxon>
    </lineage>
</organism>
<proteinExistence type="predicted"/>
<dbReference type="Proteomes" id="UP001197093">
    <property type="component" value="Unassembled WGS sequence"/>
</dbReference>
<evidence type="ECO:0000313" key="2">
    <source>
        <dbReference type="EMBL" id="KAG7291346.1"/>
    </source>
</evidence>
<sequence>MALVGESSSERIGSIDALIMRSNLPCRTCSIILSEIRDSFILGQRKDDLSDLALGATQLNLTVSARDRKNPMRIKIVADEEDLALGELVLSVTDPGMPLLPPMVPHEMSRETLFRKPCWAAENATAFSELTALWVGAYIAAWLSRCKEDHGESCNRHFGTDLPTRLIHIQEDGTLKLVDTAWFTAEERASLSYATVSHVWGLSQMLKLETTNIESFRSVIPLGSLARKFREVIRLATTIGIRYVWIDTLCIIQNSRDDWLQEGGRMATVYQSATINFAPVGGSATDVCLTGRNVYGLYRRTIHLMHPIQGPITVYLSPSNRVVWRMFNLPNEQPPLFKRGWIWQERYLSRRTVYLGETQLAWECGKCLWLESSGFQDHSDKLALLAYRKGTLHGPFNKNWTSFRPGVDDPKGVAKWKSHWDGFGAGYTAAALTFTTDKLAAMAGIATAFQEASGHQYVAGMWKEQIPQGSLLWKAELIEEPRQQSVRPKTAAKTPVRAGD</sequence>
<gene>
    <name evidence="2" type="ORF">NEMBOFW57_001361</name>
</gene>
<dbReference type="InterPro" id="IPR010730">
    <property type="entry name" value="HET"/>
</dbReference>
<feature type="domain" description="Heterokaryon incompatibility" evidence="1">
    <location>
        <begin position="193"/>
        <end position="345"/>
    </location>
</feature>
<name>A0AAD4I1M7_9PEZI</name>
<dbReference type="PANTHER" id="PTHR33112">
    <property type="entry name" value="DOMAIN PROTEIN, PUTATIVE-RELATED"/>
    <property type="match status" value="1"/>
</dbReference>
<reference evidence="2" key="1">
    <citation type="submission" date="2023-02" db="EMBL/GenBank/DDBJ databases">
        <authorList>
            <person name="Palmer J.M."/>
        </authorList>
    </citation>
    <scope>NUCLEOTIDE SEQUENCE</scope>
    <source>
        <strain evidence="2">FW57</strain>
    </source>
</reference>